<dbReference type="InterPro" id="IPR036291">
    <property type="entry name" value="NAD(P)-bd_dom_sf"/>
</dbReference>
<dbReference type="PANTHER" id="PTHR43349">
    <property type="entry name" value="PINORESINOL REDUCTASE-RELATED"/>
    <property type="match status" value="1"/>
</dbReference>
<dbReference type="Gene3D" id="3.40.50.720">
    <property type="entry name" value="NAD(P)-binding Rossmann-like Domain"/>
    <property type="match status" value="1"/>
</dbReference>
<dbReference type="EC" id="1.3.1.45" evidence="3"/>
<evidence type="ECO:0000313" key="3">
    <source>
        <dbReference type="EMBL" id="MBA4627097.1"/>
    </source>
</evidence>
<dbReference type="SUPFAM" id="SSF51735">
    <property type="entry name" value="NAD(P)-binding Rossmann-fold domains"/>
    <property type="match status" value="1"/>
</dbReference>
<dbReference type="InterPro" id="IPR008030">
    <property type="entry name" value="NmrA-like"/>
</dbReference>
<reference evidence="3" key="2">
    <citation type="submission" date="2020-07" db="EMBL/GenBank/DDBJ databases">
        <authorList>
            <person name="Vera ALvarez R."/>
            <person name="Arias-Moreno D.M."/>
            <person name="Jimenez-Jacinto V."/>
            <person name="Jimenez-Bremont J.F."/>
            <person name="Swaminathan K."/>
            <person name="Moose S.P."/>
            <person name="Guerrero-Gonzalez M.L."/>
            <person name="Marino-Ramirez L."/>
            <person name="Landsman D."/>
            <person name="Rodriguez-Kessler M."/>
            <person name="Delgado-Sanchez P."/>
        </authorList>
    </citation>
    <scope>NUCLEOTIDE SEQUENCE</scope>
    <source>
        <tissue evidence="3">Cladode</tissue>
    </source>
</reference>
<dbReference type="InterPro" id="IPR050608">
    <property type="entry name" value="NmrA-type/Isoflavone_red_sf"/>
</dbReference>
<dbReference type="AlphaFoldDB" id="A0A7C8YUV7"/>
<dbReference type="PANTHER" id="PTHR43349:SF4">
    <property type="entry name" value="PINORESINOL REDUCTASE 1-RELATED"/>
    <property type="match status" value="1"/>
</dbReference>
<proteinExistence type="inferred from homology"/>
<dbReference type="GO" id="GO:0044550">
    <property type="term" value="P:secondary metabolite biosynthetic process"/>
    <property type="evidence" value="ECO:0007669"/>
    <property type="project" value="UniProtKB-ARBA"/>
</dbReference>
<feature type="domain" description="NmrA-like" evidence="2">
    <location>
        <begin position="2"/>
        <end position="112"/>
    </location>
</feature>
<name>A0A7C8YUV7_OPUST</name>
<protein>
    <submittedName>
        <fullName evidence="3">2'-hydroxyisoflavone reductase</fullName>
        <ecNumber evidence="3">1.3.1.45</ecNumber>
    </submittedName>
</protein>
<accession>A0A7C8YUV7</accession>
<comment type="similarity">
    <text evidence="1">Belongs to the NmrA-type oxidoreductase family. Isoflavone reductase subfamily.</text>
</comment>
<dbReference type="EMBL" id="GISG01060249">
    <property type="protein sequence ID" value="MBA4627097.1"/>
    <property type="molecule type" value="Transcribed_RNA"/>
</dbReference>
<dbReference type="GO" id="GO:0047526">
    <property type="term" value="F:2'-hydroxyisoflavone reductase activity"/>
    <property type="evidence" value="ECO:0007669"/>
    <property type="project" value="UniProtKB-EC"/>
</dbReference>
<evidence type="ECO:0000259" key="2">
    <source>
        <dbReference type="Pfam" id="PF05368"/>
    </source>
</evidence>
<dbReference type="Pfam" id="PF05368">
    <property type="entry name" value="NmrA"/>
    <property type="match status" value="1"/>
</dbReference>
<dbReference type="GO" id="GO:0010283">
    <property type="term" value="F:pinoresinol reductase activity"/>
    <property type="evidence" value="ECO:0007669"/>
    <property type="project" value="UniProtKB-ARBA"/>
</dbReference>
<evidence type="ECO:0000256" key="1">
    <source>
        <dbReference type="ARBA" id="ARBA00005725"/>
    </source>
</evidence>
<reference evidence="3" key="1">
    <citation type="journal article" date="2013" name="J. Plant Res.">
        <title>Effect of fungi and light on seed germination of three Opuntia species from semiarid lands of central Mexico.</title>
        <authorList>
            <person name="Delgado-Sanchez P."/>
            <person name="Jimenez-Bremont J.F."/>
            <person name="Guerrero-Gonzalez Mde L."/>
            <person name="Flores J."/>
        </authorList>
    </citation>
    <scope>NUCLEOTIDE SEQUENCE</scope>
    <source>
        <tissue evidence="3">Cladode</tissue>
    </source>
</reference>
<keyword evidence="3" id="KW-0560">Oxidoreductase</keyword>
<sequence>MEKSKVLVVGGTGFIGRRIVRACLSQGHETYVLTRDIGLDVNKLEILLSFKRNGARLVQGSFSDHHSLVEAVKLVDVVISAVSDVQFGSHGLLLQLKLVEAIKEAGNVKVRIFFP</sequence>
<organism evidence="3">
    <name type="scientific">Opuntia streptacantha</name>
    <name type="common">Prickly pear cactus</name>
    <name type="synonym">Opuntia cardona</name>
    <dbReference type="NCBI Taxonomy" id="393608"/>
    <lineage>
        <taxon>Eukaryota</taxon>
        <taxon>Viridiplantae</taxon>
        <taxon>Streptophyta</taxon>
        <taxon>Embryophyta</taxon>
        <taxon>Tracheophyta</taxon>
        <taxon>Spermatophyta</taxon>
        <taxon>Magnoliopsida</taxon>
        <taxon>eudicotyledons</taxon>
        <taxon>Gunneridae</taxon>
        <taxon>Pentapetalae</taxon>
        <taxon>Caryophyllales</taxon>
        <taxon>Cactineae</taxon>
        <taxon>Cactaceae</taxon>
        <taxon>Opuntioideae</taxon>
        <taxon>Opuntia</taxon>
    </lineage>
</organism>